<proteinExistence type="inferred from homology"/>
<dbReference type="PANTHER" id="PTHR43176:SF5">
    <property type="entry name" value="3-HYDROXYISOBUTYRYL-COA HYDROLASE-LIKE PROTEIN 4, MITOCHONDRIAL"/>
    <property type="match status" value="1"/>
</dbReference>
<evidence type="ECO:0000256" key="3">
    <source>
        <dbReference type="ARBA" id="ARBA00022801"/>
    </source>
</evidence>
<comment type="pathway">
    <text evidence="6">Amino-acid degradation; L-valine degradation.</text>
</comment>
<evidence type="ECO:0000256" key="2">
    <source>
        <dbReference type="ARBA" id="ARBA00005254"/>
    </source>
</evidence>
<evidence type="ECO:0000256" key="4">
    <source>
        <dbReference type="ARBA" id="ARBA00022946"/>
    </source>
</evidence>
<dbReference type="Gene3D" id="3.90.226.10">
    <property type="entry name" value="2-enoyl-CoA Hydratase, Chain A, domain 1"/>
    <property type="match status" value="1"/>
</dbReference>
<dbReference type="AlphaFoldDB" id="A0A6J1HQ12"/>
<comment type="subcellular location">
    <subcellularLocation>
        <location evidence="1">Mitochondrion</location>
    </subcellularLocation>
</comment>
<evidence type="ECO:0000256" key="5">
    <source>
        <dbReference type="ARBA" id="ARBA00023128"/>
    </source>
</evidence>
<dbReference type="GeneID" id="111465643"/>
<dbReference type="CDD" id="cd06558">
    <property type="entry name" value="crotonase-like"/>
    <property type="match status" value="1"/>
</dbReference>
<evidence type="ECO:0000313" key="8">
    <source>
        <dbReference type="Proteomes" id="UP000504608"/>
    </source>
</evidence>
<comment type="catalytic activity">
    <reaction evidence="6">
        <text>3-hydroxy-2-methylpropanoyl-CoA + H2O = 3-hydroxy-2-methylpropanoate + CoA + H(+)</text>
        <dbReference type="Rhea" id="RHEA:20888"/>
        <dbReference type="ChEBI" id="CHEBI:11805"/>
        <dbReference type="ChEBI" id="CHEBI:15377"/>
        <dbReference type="ChEBI" id="CHEBI:15378"/>
        <dbReference type="ChEBI" id="CHEBI:57287"/>
        <dbReference type="ChEBI" id="CHEBI:57340"/>
        <dbReference type="EC" id="3.1.2.4"/>
    </reaction>
</comment>
<dbReference type="GO" id="GO:0003860">
    <property type="term" value="F:3-hydroxyisobutyryl-CoA hydrolase activity"/>
    <property type="evidence" value="ECO:0007669"/>
    <property type="project" value="UniProtKB-UniRule"/>
</dbReference>
<dbReference type="InterPro" id="IPR029045">
    <property type="entry name" value="ClpP/crotonase-like_dom_sf"/>
</dbReference>
<name>A0A6J1HQ12_CUCMA</name>
<dbReference type="InterPro" id="IPR045004">
    <property type="entry name" value="ECH_dom"/>
</dbReference>
<comment type="function">
    <text evidence="6">Hydrolyzes 3-hydroxyisobutyryl-CoA (HIBYL-CoA), a saline catabolite. Has high activity toward isobutyryl-CoA. Could be an isobutyryl-CoA dehydrogenase that functions in valine catabolism.</text>
</comment>
<dbReference type="FunFam" id="3.90.226.10:FF:000062">
    <property type="entry name" value="3-hydroxyisobutyryl-CoA hydrolase-like protein 3 mitochondrial"/>
    <property type="match status" value="1"/>
</dbReference>
<dbReference type="EC" id="3.1.2.4" evidence="6"/>
<keyword evidence="5" id="KW-0496">Mitochondrion</keyword>
<evidence type="ECO:0000256" key="6">
    <source>
        <dbReference type="RuleBase" id="RU369070"/>
    </source>
</evidence>
<dbReference type="Pfam" id="PF16113">
    <property type="entry name" value="ECH_2"/>
    <property type="match status" value="1"/>
</dbReference>
<dbReference type="KEGG" id="cmax:111465643"/>
<feature type="domain" description="Enoyl-CoA hydratase/isomerase" evidence="7">
    <location>
        <begin position="61"/>
        <end position="410"/>
    </location>
</feature>
<keyword evidence="4" id="KW-0809">Transit peptide</keyword>
<evidence type="ECO:0000256" key="1">
    <source>
        <dbReference type="ARBA" id="ARBA00004173"/>
    </source>
</evidence>
<dbReference type="Proteomes" id="UP000504608">
    <property type="component" value="Unplaced"/>
</dbReference>
<dbReference type="GO" id="GO:0006574">
    <property type="term" value="P:L-valine catabolic process"/>
    <property type="evidence" value="ECO:0007669"/>
    <property type="project" value="UniProtKB-UniRule"/>
</dbReference>
<sequence>MPSLLGFRASQFVLKSFSSSFSRNLSSLSLCQIISISQRTLAVMAGADEFVKGSVHPNGVAVITLDRPKALNAMNLDMDIQYKRYLDEWEEDPRVKCVLVEGSSSRAFCAGMDIKGVVAEIQKDKNTPLVQKVFTAEYSLICKIADYKKPYLSFMDGITMGFGIGLSGHGRYRIVTERTLLAMPENGIGLFPDVGFSYIAAQGPGEGSVGAYLGLTGKRISTPSDALYVGLGTHYVPSGNLGSLKEGLLTSNFSEDPHQDIKTLLAKYSSDPESLPSLKSFLPQITSSFGADKSVKETVEELKKHQLDSDSSVAEWAKESLQGIGKGAPFSLALTQKYFSKVAAAVGSSNHELSTLNGVMRTEYRIALRSSLRGDFAEGVRAVLVDKDQNPKWNPSALEDVDAKEVDSLFEPVSPMAELEV</sequence>
<protein>
    <recommendedName>
        <fullName evidence="6">3-hydroxyisobutyryl-CoA hydrolase</fullName>
        <shortName evidence="6">HIB-CoA hydrolase</shortName>
        <shortName evidence="6">HIBYL-CoA-H</shortName>
        <ecNumber evidence="6">3.1.2.4</ecNumber>
    </recommendedName>
    <alternativeName>
        <fullName evidence="6">3-hydroxyisobutyryl-coenzyme A hydrolase</fullName>
    </alternativeName>
</protein>
<accession>A0A6J1HQ12</accession>
<keyword evidence="8" id="KW-1185">Reference proteome</keyword>
<evidence type="ECO:0000259" key="7">
    <source>
        <dbReference type="Pfam" id="PF16113"/>
    </source>
</evidence>
<keyword evidence="3 6" id="KW-0378">Hydrolase</keyword>
<dbReference type="SUPFAM" id="SSF52096">
    <property type="entry name" value="ClpP/crotonase"/>
    <property type="match status" value="1"/>
</dbReference>
<evidence type="ECO:0000313" key="9">
    <source>
        <dbReference type="RefSeq" id="XP_022965895.1"/>
    </source>
</evidence>
<dbReference type="RefSeq" id="XP_022965895.1">
    <property type="nucleotide sequence ID" value="XM_023110127.1"/>
</dbReference>
<dbReference type="GO" id="GO:0005739">
    <property type="term" value="C:mitochondrion"/>
    <property type="evidence" value="ECO:0007669"/>
    <property type="project" value="UniProtKB-SubCell"/>
</dbReference>
<reference evidence="9" key="1">
    <citation type="submission" date="2025-08" db="UniProtKB">
        <authorList>
            <consortium name="RefSeq"/>
        </authorList>
    </citation>
    <scope>IDENTIFICATION</scope>
    <source>
        <tissue evidence="9">Young leaves</tissue>
    </source>
</reference>
<comment type="similarity">
    <text evidence="2 6">Belongs to the enoyl-CoA hydratase/isomerase family.</text>
</comment>
<dbReference type="OrthoDB" id="16820at2759"/>
<dbReference type="InterPro" id="IPR032259">
    <property type="entry name" value="HIBYL-CoA-H"/>
</dbReference>
<organism evidence="8 9">
    <name type="scientific">Cucurbita maxima</name>
    <name type="common">Pumpkin</name>
    <name type="synonym">Winter squash</name>
    <dbReference type="NCBI Taxonomy" id="3661"/>
    <lineage>
        <taxon>Eukaryota</taxon>
        <taxon>Viridiplantae</taxon>
        <taxon>Streptophyta</taxon>
        <taxon>Embryophyta</taxon>
        <taxon>Tracheophyta</taxon>
        <taxon>Spermatophyta</taxon>
        <taxon>Magnoliopsida</taxon>
        <taxon>eudicotyledons</taxon>
        <taxon>Gunneridae</taxon>
        <taxon>Pentapetalae</taxon>
        <taxon>rosids</taxon>
        <taxon>fabids</taxon>
        <taxon>Cucurbitales</taxon>
        <taxon>Cucurbitaceae</taxon>
        <taxon>Cucurbiteae</taxon>
        <taxon>Cucurbita</taxon>
    </lineage>
</organism>
<dbReference type="NCBIfam" id="NF004127">
    <property type="entry name" value="PRK05617.1"/>
    <property type="match status" value="1"/>
</dbReference>
<dbReference type="GO" id="GO:0005829">
    <property type="term" value="C:cytosol"/>
    <property type="evidence" value="ECO:0007669"/>
    <property type="project" value="TreeGrafter"/>
</dbReference>
<gene>
    <name evidence="9" type="primary">LOC111465643</name>
</gene>
<dbReference type="PANTHER" id="PTHR43176">
    <property type="entry name" value="3-HYDROXYISOBUTYRYL-COA HYDROLASE-RELATED"/>
    <property type="match status" value="1"/>
</dbReference>